<accession>A0A1I2KD63</accession>
<dbReference type="AlphaFoldDB" id="A0A1I2KD63"/>
<dbReference type="NCBIfam" id="NF003819">
    <property type="entry name" value="PRK05412.1"/>
    <property type="match status" value="1"/>
</dbReference>
<dbReference type="PANTHER" id="PTHR30476:SF0">
    <property type="entry name" value="UPF0234 PROTEIN YAJQ"/>
    <property type="match status" value="1"/>
</dbReference>
<proteinExistence type="inferred from homology"/>
<dbReference type="CDD" id="cd11740">
    <property type="entry name" value="YajQ_like"/>
    <property type="match status" value="1"/>
</dbReference>
<dbReference type="PANTHER" id="PTHR30476">
    <property type="entry name" value="UPF0234 PROTEIN YAJQ"/>
    <property type="match status" value="1"/>
</dbReference>
<evidence type="ECO:0000313" key="5">
    <source>
        <dbReference type="Proteomes" id="UP000182135"/>
    </source>
</evidence>
<dbReference type="GO" id="GO:0005829">
    <property type="term" value="C:cytosol"/>
    <property type="evidence" value="ECO:0007669"/>
    <property type="project" value="TreeGrafter"/>
</dbReference>
<comment type="similarity">
    <text evidence="2 3">Belongs to the YajQ family.</text>
</comment>
<dbReference type="HAMAP" id="MF_00632">
    <property type="entry name" value="UPF0234"/>
    <property type="match status" value="1"/>
</dbReference>
<organism evidence="4 5">
    <name type="scientific">Clostridium cadaveris</name>
    <dbReference type="NCBI Taxonomy" id="1529"/>
    <lineage>
        <taxon>Bacteria</taxon>
        <taxon>Bacillati</taxon>
        <taxon>Bacillota</taxon>
        <taxon>Clostridia</taxon>
        <taxon>Eubacteriales</taxon>
        <taxon>Clostridiaceae</taxon>
        <taxon>Clostridium</taxon>
    </lineage>
</organism>
<dbReference type="OrthoDB" id="9801447at2"/>
<sequence>MASTYSFDVVSEVNMQEVDNAVNQSLKEISQRYDFKGSKSEIEIIKDEEVKIVSDDEYKLNAVIDILKGKLIKRGVSPKALEFGKVEHGSLGSARVNAKIVNGISKEKAKEVVAAIKDSKIKVQSQILDKQVRVSGKNKDDLQNIMQLLKEKDFGIALQFTNYR</sequence>
<dbReference type="EMBL" id="FOOE01000005">
    <property type="protein sequence ID" value="SFF64995.1"/>
    <property type="molecule type" value="Genomic_DNA"/>
</dbReference>
<dbReference type="RefSeq" id="WP_027637342.1">
    <property type="nucleotide sequence ID" value="NZ_BAAACD010000045.1"/>
</dbReference>
<dbReference type="eggNOG" id="COG1666">
    <property type="taxonomic scope" value="Bacteria"/>
</dbReference>
<dbReference type="STRING" id="1529.SAMN04487885_105111"/>
<dbReference type="Proteomes" id="UP000182135">
    <property type="component" value="Unassembled WGS sequence"/>
</dbReference>
<reference evidence="4 5" key="1">
    <citation type="submission" date="2016-10" db="EMBL/GenBank/DDBJ databases">
        <authorList>
            <person name="de Groot N.N."/>
        </authorList>
    </citation>
    <scope>NUCLEOTIDE SEQUENCE [LARGE SCALE GENOMIC DNA]</scope>
    <source>
        <strain evidence="4 5">NLAE-zl-G419</strain>
    </source>
</reference>
<gene>
    <name evidence="4" type="ORF">SAMN04487885_105111</name>
</gene>
<evidence type="ECO:0000256" key="2">
    <source>
        <dbReference type="ARBA" id="ARBA00093450"/>
    </source>
</evidence>
<dbReference type="InterPro" id="IPR007551">
    <property type="entry name" value="YajQ/Smlt4090-like"/>
</dbReference>
<dbReference type="Gene3D" id="3.30.70.860">
    <property type="match status" value="1"/>
</dbReference>
<dbReference type="Pfam" id="PF04461">
    <property type="entry name" value="YajQ"/>
    <property type="match status" value="1"/>
</dbReference>
<dbReference type="SUPFAM" id="SSF89963">
    <property type="entry name" value="YajQ-like"/>
    <property type="match status" value="2"/>
</dbReference>
<protein>
    <recommendedName>
        <fullName evidence="3">Nucleotide-binding protein SAMN04487885_105111</fullName>
    </recommendedName>
</protein>
<evidence type="ECO:0000313" key="4">
    <source>
        <dbReference type="EMBL" id="SFF64995.1"/>
    </source>
</evidence>
<dbReference type="GeneID" id="90543933"/>
<dbReference type="Gene3D" id="3.30.70.990">
    <property type="entry name" value="YajQ-like, domain 2"/>
    <property type="match status" value="1"/>
</dbReference>
<keyword evidence="5" id="KW-1185">Reference proteome</keyword>
<dbReference type="InterPro" id="IPR036183">
    <property type="entry name" value="YajQ-like_sf"/>
</dbReference>
<dbReference type="GO" id="GO:0000166">
    <property type="term" value="F:nucleotide binding"/>
    <property type="evidence" value="ECO:0007669"/>
    <property type="project" value="UniProtKB-UniRule"/>
</dbReference>
<dbReference type="InterPro" id="IPR035570">
    <property type="entry name" value="UPF0234_N"/>
</dbReference>
<evidence type="ECO:0000256" key="1">
    <source>
        <dbReference type="ARBA" id="ARBA00022741"/>
    </source>
</evidence>
<keyword evidence="1 3" id="KW-0547">Nucleotide-binding</keyword>
<evidence type="ECO:0000256" key="3">
    <source>
        <dbReference type="HAMAP-Rule" id="MF_00632"/>
    </source>
</evidence>
<name>A0A1I2KD63_9CLOT</name>
<dbReference type="InterPro" id="IPR035571">
    <property type="entry name" value="UPF0234-like_C"/>
</dbReference>
<comment type="function">
    <text evidence="3">Nucleotide-binding protein.</text>
</comment>